<evidence type="ECO:0000313" key="2">
    <source>
        <dbReference type="Proteomes" id="UP000284824"/>
    </source>
</evidence>
<accession>A0A438ML10</accession>
<evidence type="ECO:0000313" key="1">
    <source>
        <dbReference type="EMBL" id="RVX46417.1"/>
    </source>
</evidence>
<keyword evidence="2" id="KW-1185">Reference proteome</keyword>
<protein>
    <submittedName>
        <fullName evidence="1">Uncharacterized protein</fullName>
    </submittedName>
</protein>
<proteinExistence type="predicted"/>
<organism evidence="1 2">
    <name type="scientific">Nonomuraea polychroma</name>
    <dbReference type="NCBI Taxonomy" id="46176"/>
    <lineage>
        <taxon>Bacteria</taxon>
        <taxon>Bacillati</taxon>
        <taxon>Actinomycetota</taxon>
        <taxon>Actinomycetes</taxon>
        <taxon>Streptosporangiales</taxon>
        <taxon>Streptosporangiaceae</taxon>
        <taxon>Nonomuraea</taxon>
    </lineage>
</organism>
<comment type="caution">
    <text evidence="1">The sequence shown here is derived from an EMBL/GenBank/DDBJ whole genome shotgun (WGS) entry which is preliminary data.</text>
</comment>
<sequence length="75" mass="8140">MLWTGPADIVERFLAVPASGVHEREEQLRAGVVQRGEAHLVYHEVVAEQVLDHAADGVVGQTPIERVSTRSAAVK</sequence>
<dbReference type="EMBL" id="SAUN01000001">
    <property type="protein sequence ID" value="RVX46417.1"/>
    <property type="molecule type" value="Genomic_DNA"/>
</dbReference>
<reference evidence="1 2" key="1">
    <citation type="submission" date="2019-01" db="EMBL/GenBank/DDBJ databases">
        <title>Sequencing the genomes of 1000 actinobacteria strains.</title>
        <authorList>
            <person name="Klenk H.-P."/>
        </authorList>
    </citation>
    <scope>NUCLEOTIDE SEQUENCE [LARGE SCALE GENOMIC DNA]</scope>
    <source>
        <strain evidence="1 2">DSM 43925</strain>
    </source>
</reference>
<name>A0A438ML10_9ACTN</name>
<gene>
    <name evidence="1" type="ORF">EDD27_9297</name>
</gene>
<dbReference type="RefSeq" id="WP_277750804.1">
    <property type="nucleotide sequence ID" value="NZ_SAUN01000001.1"/>
</dbReference>
<dbReference type="AlphaFoldDB" id="A0A438ML10"/>
<dbReference type="Proteomes" id="UP000284824">
    <property type="component" value="Unassembled WGS sequence"/>
</dbReference>